<evidence type="ECO:0000313" key="5">
    <source>
        <dbReference type="EMBL" id="TXK06430.1"/>
    </source>
</evidence>
<dbReference type="Proteomes" id="UP000321196">
    <property type="component" value="Unassembled WGS sequence"/>
</dbReference>
<comment type="caution">
    <text evidence="5">The sequence shown here is derived from an EMBL/GenBank/DDBJ whole genome shotgun (WGS) entry which is preliminary data.</text>
</comment>
<dbReference type="Gene3D" id="3.40.50.300">
    <property type="entry name" value="P-loop containing nucleotide triphosphate hydrolases"/>
    <property type="match status" value="2"/>
</dbReference>
<name>A0A5C8HQL4_9MICO</name>
<proteinExistence type="predicted"/>
<dbReference type="RefSeq" id="WP_147825234.1">
    <property type="nucleotide sequence ID" value="NZ_BAAARG010000001.1"/>
</dbReference>
<dbReference type="SMART" id="SM00382">
    <property type="entry name" value="AAA"/>
    <property type="match status" value="2"/>
</dbReference>
<gene>
    <name evidence="5" type="ORF">FVP60_05600</name>
</gene>
<accession>A0A5C8HQL4</accession>
<dbReference type="InterPro" id="IPR003593">
    <property type="entry name" value="AAA+_ATPase"/>
</dbReference>
<dbReference type="PANTHER" id="PTHR19211">
    <property type="entry name" value="ATP-BINDING TRANSPORT PROTEIN-RELATED"/>
    <property type="match status" value="1"/>
</dbReference>
<dbReference type="GO" id="GO:0005524">
    <property type="term" value="F:ATP binding"/>
    <property type="evidence" value="ECO:0007669"/>
    <property type="project" value="UniProtKB-KW"/>
</dbReference>
<evidence type="ECO:0000313" key="6">
    <source>
        <dbReference type="Proteomes" id="UP000321196"/>
    </source>
</evidence>
<dbReference type="PROSITE" id="PS50893">
    <property type="entry name" value="ABC_TRANSPORTER_2"/>
    <property type="match status" value="1"/>
</dbReference>
<organism evidence="5 6">
    <name type="scientific">Microbacterium mitrae</name>
    <dbReference type="NCBI Taxonomy" id="664640"/>
    <lineage>
        <taxon>Bacteria</taxon>
        <taxon>Bacillati</taxon>
        <taxon>Actinomycetota</taxon>
        <taxon>Actinomycetes</taxon>
        <taxon>Micrococcales</taxon>
        <taxon>Microbacteriaceae</taxon>
        <taxon>Microbacterium</taxon>
    </lineage>
</organism>
<keyword evidence="3 5" id="KW-0067">ATP-binding</keyword>
<dbReference type="AlphaFoldDB" id="A0A5C8HQL4"/>
<keyword evidence="2" id="KW-0547">Nucleotide-binding</keyword>
<evidence type="ECO:0000259" key="4">
    <source>
        <dbReference type="PROSITE" id="PS50893"/>
    </source>
</evidence>
<dbReference type="OrthoDB" id="3239744at2"/>
<dbReference type="GO" id="GO:0016887">
    <property type="term" value="F:ATP hydrolysis activity"/>
    <property type="evidence" value="ECO:0007669"/>
    <property type="project" value="InterPro"/>
</dbReference>
<dbReference type="InterPro" id="IPR027417">
    <property type="entry name" value="P-loop_NTPase"/>
</dbReference>
<evidence type="ECO:0000256" key="1">
    <source>
        <dbReference type="ARBA" id="ARBA00022737"/>
    </source>
</evidence>
<dbReference type="PANTHER" id="PTHR19211:SF6">
    <property type="entry name" value="BLL7188 PROTEIN"/>
    <property type="match status" value="1"/>
</dbReference>
<keyword evidence="6" id="KW-1185">Reference proteome</keyword>
<evidence type="ECO:0000256" key="2">
    <source>
        <dbReference type="ARBA" id="ARBA00022741"/>
    </source>
</evidence>
<feature type="domain" description="ABC transporter" evidence="4">
    <location>
        <begin position="6"/>
        <end position="238"/>
    </location>
</feature>
<sequence length="533" mass="57253">MFNPAVVIDDLSFVWPDGQIALDSISGSFSSARTGLIGRNGSGKSTLLRLIAGQLTPTAGQVRPAGRVAMLAQRVTAKADLAVADLLGIGDVLRAVRAIEGGDVDPSHFDTIGDDWDIEARAHAALADIGLPPDALDRNVGALSGGETMLAAISGLRLSGADIVLLDEPTNNLDRVARERLYGLISSWPGTLIITSHDTGLLELMDETAELYDNQLTVFGGPYSEFRAWLDQEQESAQQAERAAKAVVKREKRVRIEAEAKLAGRDRSAAKAEREKRLPPIVAHGRRMQAQVSAGKLRVDAREKESAARAAHDVAERRLRDDDSIRIDLPDPDVSASRRIATLGDGEREWIIQGPERVALVGRNGAGKSTLLERLVGSEPSAASGGDAAVDISTMLHTDRVRYLRQSADGLDDALSAEQNVRAAAPQIEDRELRNRLARFLIRGDAMTRPVSTLSGGERFRVALASLLFAEPAPQLLVLDEPTNNLDIDTVNQLVDALSAYRGAIVVVSHDQASLDRLGIGLTLELDGTLTQV</sequence>
<evidence type="ECO:0000256" key="3">
    <source>
        <dbReference type="ARBA" id="ARBA00022840"/>
    </source>
</evidence>
<reference evidence="5 6" key="1">
    <citation type="submission" date="2019-08" db="EMBL/GenBank/DDBJ databases">
        <authorList>
            <person name="Dong K."/>
        </authorList>
    </citation>
    <scope>NUCLEOTIDE SEQUENCE [LARGE SCALE GENOMIC DNA]</scope>
    <source>
        <strain evidence="5 6">M4-8</strain>
    </source>
</reference>
<dbReference type="InterPro" id="IPR003439">
    <property type="entry name" value="ABC_transporter-like_ATP-bd"/>
</dbReference>
<dbReference type="InterPro" id="IPR050611">
    <property type="entry name" value="ABCF"/>
</dbReference>
<keyword evidence="1" id="KW-0677">Repeat</keyword>
<dbReference type="SUPFAM" id="SSF52540">
    <property type="entry name" value="P-loop containing nucleoside triphosphate hydrolases"/>
    <property type="match status" value="2"/>
</dbReference>
<protein>
    <submittedName>
        <fullName evidence="5">ABC-F family ATP-binding cassette domain-containing protein</fullName>
    </submittedName>
</protein>
<dbReference type="Pfam" id="PF00005">
    <property type="entry name" value="ABC_tran"/>
    <property type="match status" value="2"/>
</dbReference>
<dbReference type="EMBL" id="VRSW01000001">
    <property type="protein sequence ID" value="TXK06430.1"/>
    <property type="molecule type" value="Genomic_DNA"/>
</dbReference>